<comment type="caution">
    <text evidence="1">The sequence shown here is derived from an EMBL/GenBank/DDBJ whole genome shotgun (WGS) entry which is preliminary data.</text>
</comment>
<organism evidence="1 2">
    <name type="scientific">Mycena sanguinolenta</name>
    <dbReference type="NCBI Taxonomy" id="230812"/>
    <lineage>
        <taxon>Eukaryota</taxon>
        <taxon>Fungi</taxon>
        <taxon>Dikarya</taxon>
        <taxon>Basidiomycota</taxon>
        <taxon>Agaricomycotina</taxon>
        <taxon>Agaricomycetes</taxon>
        <taxon>Agaricomycetidae</taxon>
        <taxon>Agaricales</taxon>
        <taxon>Marasmiineae</taxon>
        <taxon>Mycenaceae</taxon>
        <taxon>Mycena</taxon>
    </lineage>
</organism>
<accession>A0A8H7CLA8</accession>
<gene>
    <name evidence="1" type="ORF">MSAN_02047800</name>
</gene>
<evidence type="ECO:0000313" key="1">
    <source>
        <dbReference type="EMBL" id="KAF7341919.1"/>
    </source>
</evidence>
<protein>
    <recommendedName>
        <fullName evidence="3">F-box domain-containing protein</fullName>
    </recommendedName>
</protein>
<name>A0A8H7CLA8_9AGAR</name>
<dbReference type="OrthoDB" id="2588098at2759"/>
<dbReference type="EMBL" id="JACAZH010000026">
    <property type="protein sequence ID" value="KAF7341919.1"/>
    <property type="molecule type" value="Genomic_DNA"/>
</dbReference>
<sequence>MGQYWQVINLDRRETYRGWGKLGEFLFTRLPHRVARSLMMDPPFPDRDSLIFPFKPGAVCEETRKHSTRPLPSTYFPQTASQSSSLTNLPVEMIQRIYFGTDDISDVVCLSVTCQLLWEIGRQEIYARLASSVVKDSWAGDRIVCIGDYLRNDDIPEGLLTPEEVEEFIGLDDEGYERTLYEYPFKAISRHRGNIRIWEDFAQRFYLPDPIFAARLPDWGTYTALQKARRHRIHTSLTCSA</sequence>
<dbReference type="Proteomes" id="UP000623467">
    <property type="component" value="Unassembled WGS sequence"/>
</dbReference>
<keyword evidence="2" id="KW-1185">Reference proteome</keyword>
<reference evidence="1" key="1">
    <citation type="submission" date="2020-05" db="EMBL/GenBank/DDBJ databases">
        <title>Mycena genomes resolve the evolution of fungal bioluminescence.</title>
        <authorList>
            <person name="Tsai I.J."/>
        </authorList>
    </citation>
    <scope>NUCLEOTIDE SEQUENCE</scope>
    <source>
        <strain evidence="1">160909Yilan</strain>
    </source>
</reference>
<proteinExistence type="predicted"/>
<evidence type="ECO:0008006" key="3">
    <source>
        <dbReference type="Google" id="ProtNLM"/>
    </source>
</evidence>
<evidence type="ECO:0000313" key="2">
    <source>
        <dbReference type="Proteomes" id="UP000623467"/>
    </source>
</evidence>
<dbReference type="AlphaFoldDB" id="A0A8H7CLA8"/>